<evidence type="ECO:0000259" key="8">
    <source>
        <dbReference type="Pfam" id="PF02326"/>
    </source>
</evidence>
<feature type="transmembrane region" description="Helical" evidence="7">
    <location>
        <begin position="12"/>
        <end position="32"/>
    </location>
</feature>
<proteinExistence type="predicted"/>
<organism evidence="9">
    <name type="scientific">Gelidiella acerosa</name>
    <dbReference type="NCBI Taxonomy" id="28867"/>
    <lineage>
        <taxon>Eukaryota</taxon>
        <taxon>Rhodophyta</taxon>
        <taxon>Florideophyceae</taxon>
        <taxon>Rhodymeniophycidae</taxon>
        <taxon>Gelidiales</taxon>
        <taxon>Gelidiellaceae</taxon>
        <taxon>Gelidiella</taxon>
    </lineage>
</organism>
<accession>A0A7G9IVQ3</accession>
<evidence type="ECO:0000256" key="4">
    <source>
        <dbReference type="ARBA" id="ARBA00023128"/>
    </source>
</evidence>
<evidence type="ECO:0000256" key="1">
    <source>
        <dbReference type="ARBA" id="ARBA00004325"/>
    </source>
</evidence>
<name>A0A7G9IVQ3_9FLOR</name>
<dbReference type="GeneID" id="62620068"/>
<evidence type="ECO:0000256" key="6">
    <source>
        <dbReference type="ARBA" id="ARBA00023310"/>
    </source>
</evidence>
<evidence type="ECO:0000256" key="5">
    <source>
        <dbReference type="ARBA" id="ARBA00023136"/>
    </source>
</evidence>
<keyword evidence="3 7" id="KW-1133">Transmembrane helix</keyword>
<evidence type="ECO:0000256" key="7">
    <source>
        <dbReference type="SAM" id="Phobius"/>
    </source>
</evidence>
<dbReference type="EMBL" id="MT742595">
    <property type="protein sequence ID" value="QNM39447.1"/>
    <property type="molecule type" value="Genomic_DNA"/>
</dbReference>
<evidence type="ECO:0000256" key="3">
    <source>
        <dbReference type="ARBA" id="ARBA00022989"/>
    </source>
</evidence>
<dbReference type="InterPro" id="IPR003319">
    <property type="entry name" value="YMF19-like_N"/>
</dbReference>
<comment type="subcellular location">
    <subcellularLocation>
        <location evidence="1">Mitochondrion membrane</location>
    </subcellularLocation>
</comment>
<protein>
    <submittedName>
        <fullName evidence="9">ATP synthase F0 subunit 8</fullName>
    </submittedName>
</protein>
<keyword evidence="2 7" id="KW-0812">Transmembrane</keyword>
<dbReference type="AlphaFoldDB" id="A0A7G9IVQ3"/>
<dbReference type="Pfam" id="PF02326">
    <property type="entry name" value="YMF19"/>
    <property type="match status" value="1"/>
</dbReference>
<dbReference type="RefSeq" id="YP_009988309.1">
    <property type="nucleotide sequence ID" value="NC_052712.1"/>
</dbReference>
<geneLocation type="mitochondrion" evidence="9"/>
<keyword evidence="6" id="KW-0066">ATP synthesis</keyword>
<dbReference type="GO" id="GO:0006754">
    <property type="term" value="P:ATP biosynthetic process"/>
    <property type="evidence" value="ECO:0007669"/>
    <property type="project" value="UniProtKB-KW"/>
</dbReference>
<evidence type="ECO:0000256" key="2">
    <source>
        <dbReference type="ARBA" id="ARBA00022692"/>
    </source>
</evidence>
<dbReference type="GO" id="GO:0031966">
    <property type="term" value="C:mitochondrial membrane"/>
    <property type="evidence" value="ECO:0007669"/>
    <property type="project" value="UniProtKB-SubCell"/>
</dbReference>
<reference evidence="9" key="1">
    <citation type="submission" date="2020-07" db="EMBL/GenBank/DDBJ databases">
        <title>Complete mitochondrial genomes reveal population-level patterns in the widespread red alga Gelidiella fanii (Gelidiales, Rhodophyta).</title>
        <authorList>
            <person name="Boo G.H."/>
            <person name="Zubia M."/>
            <person name="Hughey J.R."/>
            <person name="Sherwood A.R."/>
            <person name="Fujii M.T."/>
            <person name="Boo S.M."/>
            <person name="Miller K.A."/>
        </authorList>
    </citation>
    <scope>NUCLEOTIDE SEQUENCE</scope>
</reference>
<evidence type="ECO:0000313" key="9">
    <source>
        <dbReference type="EMBL" id="QNM39447.1"/>
    </source>
</evidence>
<sequence>MPQLDRIIIFSQIFWLFTIFILFYTTITHFFLPKFLISLKARKLILKINSEKSFFILNKSSENKIELLATTVKNLSTTKKILNSNSGFSISNFNSTKTNKVDELIGNIAKDNILFCNFQILDSINIYSKLIKK</sequence>
<gene>
    <name evidence="9" type="primary">atp8</name>
</gene>
<keyword evidence="4 9" id="KW-0496">Mitochondrion</keyword>
<feature type="domain" description="ATP synthase YMF19-like N-terminal" evidence="8">
    <location>
        <begin position="2"/>
        <end position="80"/>
    </location>
</feature>
<keyword evidence="5 7" id="KW-0472">Membrane</keyword>